<dbReference type="PANTHER" id="PTHR23316">
    <property type="entry name" value="IMPORTIN ALPHA"/>
    <property type="match status" value="1"/>
</dbReference>
<dbReference type="SUPFAM" id="SSF48371">
    <property type="entry name" value="ARM repeat"/>
    <property type="match status" value="1"/>
</dbReference>
<gene>
    <name evidence="7" type="ORF">M0812_04637</name>
</gene>
<dbReference type="InterPro" id="IPR011989">
    <property type="entry name" value="ARM-like"/>
</dbReference>
<dbReference type="Gene3D" id="1.25.10.10">
    <property type="entry name" value="Leucine-rich Repeat Variant"/>
    <property type="match status" value="1"/>
</dbReference>
<dbReference type="EMBL" id="JANTQA010000008">
    <property type="protein sequence ID" value="KAJ3452859.1"/>
    <property type="molecule type" value="Genomic_DNA"/>
</dbReference>
<evidence type="ECO:0000256" key="5">
    <source>
        <dbReference type="PIRNR" id="PIRNR005673"/>
    </source>
</evidence>
<evidence type="ECO:0000256" key="1">
    <source>
        <dbReference type="ARBA" id="ARBA00010394"/>
    </source>
</evidence>
<accession>A0AAV8AKG6</accession>
<dbReference type="InterPro" id="IPR016024">
    <property type="entry name" value="ARM-type_fold"/>
</dbReference>
<comment type="similarity">
    <text evidence="1 5">Belongs to the importin alpha family.</text>
</comment>
<dbReference type="InterPro" id="IPR024931">
    <property type="entry name" value="Importin_alpha"/>
</dbReference>
<feature type="region of interest" description="Disordered" evidence="6">
    <location>
        <begin position="1"/>
        <end position="31"/>
    </location>
</feature>
<protein>
    <recommendedName>
        <fullName evidence="5">Importin subunit alpha</fullName>
    </recommendedName>
</protein>
<name>A0AAV8AKG6_9EUKA</name>
<keyword evidence="3" id="KW-0677">Repeat</keyword>
<proteinExistence type="inferred from homology"/>
<evidence type="ECO:0000256" key="6">
    <source>
        <dbReference type="SAM" id="MobiDB-lite"/>
    </source>
</evidence>
<keyword evidence="2 5" id="KW-0813">Transport</keyword>
<evidence type="ECO:0000256" key="3">
    <source>
        <dbReference type="ARBA" id="ARBA00022737"/>
    </source>
</evidence>
<evidence type="ECO:0000313" key="7">
    <source>
        <dbReference type="EMBL" id="KAJ3452859.1"/>
    </source>
</evidence>
<evidence type="ECO:0000313" key="8">
    <source>
        <dbReference type="Proteomes" id="UP001146793"/>
    </source>
</evidence>
<dbReference type="GO" id="GO:0061608">
    <property type="term" value="F:nuclear import signal receptor activity"/>
    <property type="evidence" value="ECO:0007669"/>
    <property type="project" value="InterPro"/>
</dbReference>
<reference evidence="7" key="1">
    <citation type="submission" date="2022-08" db="EMBL/GenBank/DDBJ databases">
        <title>Novel sulphate-reducing endosymbionts in the free-living metamonad Anaeramoeba.</title>
        <authorList>
            <person name="Jerlstrom-Hultqvist J."/>
            <person name="Cepicka I."/>
            <person name="Gallot-Lavallee L."/>
            <person name="Salas-Leiva D."/>
            <person name="Curtis B.A."/>
            <person name="Zahonova K."/>
            <person name="Pipaliya S."/>
            <person name="Dacks J."/>
            <person name="Roger A.J."/>
        </authorList>
    </citation>
    <scope>NUCLEOTIDE SEQUENCE</scope>
    <source>
        <strain evidence="7">Busselton2</strain>
    </source>
</reference>
<dbReference type="PIRSF" id="PIRSF005673">
    <property type="entry name" value="Importin_alpha"/>
    <property type="match status" value="1"/>
</dbReference>
<comment type="caution">
    <text evidence="7">The sequence shown here is derived from an EMBL/GenBank/DDBJ whole genome shotgun (WGS) entry which is preliminary data.</text>
</comment>
<dbReference type="GO" id="GO:0006606">
    <property type="term" value="P:protein import into nucleus"/>
    <property type="evidence" value="ECO:0007669"/>
    <property type="project" value="InterPro"/>
</dbReference>
<dbReference type="AlphaFoldDB" id="A0AAV8AKG6"/>
<dbReference type="InterPro" id="IPR000225">
    <property type="entry name" value="Armadillo"/>
</dbReference>
<organism evidence="7 8">
    <name type="scientific">Anaeramoeba flamelloides</name>
    <dbReference type="NCBI Taxonomy" id="1746091"/>
    <lineage>
        <taxon>Eukaryota</taxon>
        <taxon>Metamonada</taxon>
        <taxon>Anaeramoebidae</taxon>
        <taxon>Anaeramoeba</taxon>
    </lineage>
</organism>
<dbReference type="GO" id="GO:0005737">
    <property type="term" value="C:cytoplasm"/>
    <property type="evidence" value="ECO:0007669"/>
    <property type="project" value="InterPro"/>
</dbReference>
<dbReference type="Pfam" id="PF00514">
    <property type="entry name" value="Arm"/>
    <property type="match status" value="3"/>
</dbReference>
<sequence length="456" mass="52576">MSKSFQKKLEKRQSRFKSKNTRNDSKNKRQSLVFSLSKKKKDDILRKKRNIIENKQNVEKMNQKVFEILNKLPQIVIQISDPNCQNPHLFVQELRVMVSSNQNPPIDDLIKSKCVPLLLEFLQYENCEELQVSFFFFVSPSESVKYRDEILSMGAFPILLDIITTVQSKTILKNAIWAVCNCIRRKPHPPLSMIQDAFPIFKQLIRHKDLEIQTKGFYALSYLSNGDFNNNQMIIDLEIIPIIINYLQSNITKIRIPCIRVLGNIAGGNNNQTQTIINEGALPILKRFLGNSESKIRKETLWVLSNICAGTNSQIQTLLDYYFIEFLIQIVKHDIFSVKKECCYAITNLIESANIQQIDILISKNIVPPLINLLETKDNEIIIMVLQALYKLCALSQQVIQENEEIIEKNNCVESIEKIGGKVILEKLSGSIHYLISRKADQILINFFLQEKSNIN</sequence>
<evidence type="ECO:0000256" key="4">
    <source>
        <dbReference type="ARBA" id="ARBA00022927"/>
    </source>
</evidence>
<dbReference type="SMART" id="SM00185">
    <property type="entry name" value="ARM"/>
    <property type="match status" value="6"/>
</dbReference>
<evidence type="ECO:0000256" key="2">
    <source>
        <dbReference type="ARBA" id="ARBA00022448"/>
    </source>
</evidence>
<keyword evidence="4 5" id="KW-0653">Protein transport</keyword>
<dbReference type="Proteomes" id="UP001146793">
    <property type="component" value="Unassembled WGS sequence"/>
</dbReference>